<reference evidence="2 3" key="1">
    <citation type="submission" date="2020-01" db="EMBL/GenBank/DDBJ databases">
        <title>Muricauda sediminis sp.nov. 40Bstr401.</title>
        <authorList>
            <person name="Xue Z."/>
            <person name="Zhu S."/>
            <person name="Ren N."/>
            <person name="Chen T."/>
            <person name="Chen X."/>
            <person name="Chen J."/>
            <person name="Yang J."/>
        </authorList>
    </citation>
    <scope>NUCLEOTIDE SEQUENCE [LARGE SCALE GENOMIC DNA]</scope>
    <source>
        <strain evidence="2 3">40Bstr401</strain>
    </source>
</reference>
<protein>
    <submittedName>
        <fullName evidence="2">Uncharacterized protein</fullName>
    </submittedName>
</protein>
<keyword evidence="1" id="KW-1133">Transmembrane helix</keyword>
<dbReference type="AlphaFoldDB" id="A0A6I5KVV4"/>
<keyword evidence="1" id="KW-0472">Membrane</keyword>
<dbReference type="RefSeq" id="WP_163635528.1">
    <property type="nucleotide sequence ID" value="NZ_JAAAMI010000005.1"/>
</dbReference>
<sequence>MELGTSIMGLFAIALFVLPVVILNKSRKNKEKELLVGLNAMASSNNSHIEIVDYGMEFAIGLSKSKSLVFFYKKGKTQEVRTTIPLNQVQKCVPEYTKRKIRTKNGTESVIDKIELLFHFKDRGLESKRLEFFNSEEYSQINSEIELIEKWTSLINGSLAA</sequence>
<name>A0A6I5KVV4_9FLAO</name>
<keyword evidence="3" id="KW-1185">Reference proteome</keyword>
<keyword evidence="1" id="KW-0812">Transmembrane</keyword>
<gene>
    <name evidence="2" type="ORF">GTK07_12270</name>
</gene>
<evidence type="ECO:0000256" key="1">
    <source>
        <dbReference type="SAM" id="Phobius"/>
    </source>
</evidence>
<accession>A0A6I5KVV4</accession>
<organism evidence="2 3">
    <name type="scientific">Flagellimonas sediminis</name>
    <dbReference type="NCBI Taxonomy" id="2696468"/>
    <lineage>
        <taxon>Bacteria</taxon>
        <taxon>Pseudomonadati</taxon>
        <taxon>Bacteroidota</taxon>
        <taxon>Flavobacteriia</taxon>
        <taxon>Flavobacteriales</taxon>
        <taxon>Flavobacteriaceae</taxon>
        <taxon>Flagellimonas</taxon>
    </lineage>
</organism>
<comment type="caution">
    <text evidence="2">The sequence shown here is derived from an EMBL/GenBank/DDBJ whole genome shotgun (WGS) entry which is preliminary data.</text>
</comment>
<dbReference type="EMBL" id="JAAAMI010000005">
    <property type="protein sequence ID" value="NDV44105.1"/>
    <property type="molecule type" value="Genomic_DNA"/>
</dbReference>
<evidence type="ECO:0000313" key="3">
    <source>
        <dbReference type="Proteomes" id="UP000468707"/>
    </source>
</evidence>
<feature type="transmembrane region" description="Helical" evidence="1">
    <location>
        <begin position="6"/>
        <end position="23"/>
    </location>
</feature>
<dbReference type="Proteomes" id="UP000468707">
    <property type="component" value="Unassembled WGS sequence"/>
</dbReference>
<proteinExistence type="predicted"/>
<evidence type="ECO:0000313" key="2">
    <source>
        <dbReference type="EMBL" id="NDV44105.1"/>
    </source>
</evidence>